<dbReference type="Pfam" id="PF03466">
    <property type="entry name" value="LysR_substrate"/>
    <property type="match status" value="1"/>
</dbReference>
<dbReference type="InterPro" id="IPR005119">
    <property type="entry name" value="LysR_subst-bd"/>
</dbReference>
<dbReference type="PANTHER" id="PTHR30427:SF1">
    <property type="entry name" value="TRANSCRIPTIONAL ACTIVATOR PROTEIN LYSR"/>
    <property type="match status" value="1"/>
</dbReference>
<dbReference type="Gene3D" id="1.10.10.10">
    <property type="entry name" value="Winged helix-like DNA-binding domain superfamily/Winged helix DNA-binding domain"/>
    <property type="match status" value="1"/>
</dbReference>
<organism evidence="6 7">
    <name type="scientific">Kordiimonas sediminis</name>
    <dbReference type="NCBI Taxonomy" id="1735581"/>
    <lineage>
        <taxon>Bacteria</taxon>
        <taxon>Pseudomonadati</taxon>
        <taxon>Pseudomonadota</taxon>
        <taxon>Alphaproteobacteria</taxon>
        <taxon>Kordiimonadales</taxon>
        <taxon>Kordiimonadaceae</taxon>
        <taxon>Kordiimonas</taxon>
    </lineage>
</organism>
<evidence type="ECO:0000259" key="5">
    <source>
        <dbReference type="PROSITE" id="PS50931"/>
    </source>
</evidence>
<dbReference type="Gene3D" id="3.40.190.290">
    <property type="match status" value="1"/>
</dbReference>
<dbReference type="GO" id="GO:0043565">
    <property type="term" value="F:sequence-specific DNA binding"/>
    <property type="evidence" value="ECO:0007669"/>
    <property type="project" value="TreeGrafter"/>
</dbReference>
<accession>A0A919E6L6</accession>
<protein>
    <submittedName>
        <fullName evidence="6">LysR family transcriptional regulator</fullName>
    </submittedName>
</protein>
<dbReference type="PANTHER" id="PTHR30427">
    <property type="entry name" value="TRANSCRIPTIONAL ACTIVATOR PROTEIN LYSR"/>
    <property type="match status" value="1"/>
</dbReference>
<reference evidence="6" key="1">
    <citation type="journal article" date="2014" name="Int. J. Syst. Evol. Microbiol.">
        <title>Complete genome sequence of Corynebacterium casei LMG S-19264T (=DSM 44701T), isolated from a smear-ripened cheese.</title>
        <authorList>
            <consortium name="US DOE Joint Genome Institute (JGI-PGF)"/>
            <person name="Walter F."/>
            <person name="Albersmeier A."/>
            <person name="Kalinowski J."/>
            <person name="Ruckert C."/>
        </authorList>
    </citation>
    <scope>NUCLEOTIDE SEQUENCE</scope>
    <source>
        <strain evidence="6">KCTC 42590</strain>
    </source>
</reference>
<dbReference type="SUPFAM" id="SSF53850">
    <property type="entry name" value="Periplasmic binding protein-like II"/>
    <property type="match status" value="1"/>
</dbReference>
<keyword evidence="2" id="KW-0805">Transcription regulation</keyword>
<evidence type="ECO:0000256" key="3">
    <source>
        <dbReference type="ARBA" id="ARBA00023125"/>
    </source>
</evidence>
<dbReference type="PRINTS" id="PR00039">
    <property type="entry name" value="HTHLYSR"/>
</dbReference>
<dbReference type="InterPro" id="IPR036388">
    <property type="entry name" value="WH-like_DNA-bd_sf"/>
</dbReference>
<gene>
    <name evidence="6" type="ORF">GCM10017044_09840</name>
</gene>
<evidence type="ECO:0000313" key="7">
    <source>
        <dbReference type="Proteomes" id="UP000630923"/>
    </source>
</evidence>
<dbReference type="SUPFAM" id="SSF46785">
    <property type="entry name" value="Winged helix' DNA-binding domain"/>
    <property type="match status" value="1"/>
</dbReference>
<dbReference type="Proteomes" id="UP000630923">
    <property type="component" value="Unassembled WGS sequence"/>
</dbReference>
<dbReference type="InterPro" id="IPR036390">
    <property type="entry name" value="WH_DNA-bd_sf"/>
</dbReference>
<dbReference type="AlphaFoldDB" id="A0A919E6L6"/>
<name>A0A919E6L6_9PROT</name>
<comment type="similarity">
    <text evidence="1">Belongs to the LysR transcriptional regulatory family.</text>
</comment>
<dbReference type="Pfam" id="PF00126">
    <property type="entry name" value="HTH_1"/>
    <property type="match status" value="1"/>
</dbReference>
<dbReference type="InterPro" id="IPR000847">
    <property type="entry name" value="LysR_HTH_N"/>
</dbReference>
<dbReference type="EMBL" id="BNCI01000001">
    <property type="protein sequence ID" value="GHF17494.1"/>
    <property type="molecule type" value="Genomic_DNA"/>
</dbReference>
<sequence length="323" mass="35535">MLYMACIRLIKMGYVMNFRQIEVFYSVMTEGSITGAAKKLGISQPSVTTTVKQAEEKIGFRLFEREGGRLIPTAEARVLFEEATRAQEALTAIDRLADRLRDGISGHVSIAATASFCLEIIPDVIATFTKQYPHYSLSISTHNTDAILRKLDARTGTHNIGFTFGTGNYDGLSTSKLGTADLFAVLPPSWPMIKGDTINIADLNHKPYIGAVQSTPLGTTIENTLLQEGVEPNRVATVHSHQLALDLVKRDLGFSLLETVTVHNLIKSNTEPNVRIKKLSHPVKLPVTAVFPGGRTLSNPSKHFLDCVRSRFRRLCTDVNNAL</sequence>
<keyword evidence="7" id="KW-1185">Reference proteome</keyword>
<keyword evidence="3" id="KW-0238">DNA-binding</keyword>
<evidence type="ECO:0000256" key="4">
    <source>
        <dbReference type="ARBA" id="ARBA00023163"/>
    </source>
</evidence>
<dbReference type="PROSITE" id="PS50931">
    <property type="entry name" value="HTH_LYSR"/>
    <property type="match status" value="1"/>
</dbReference>
<dbReference type="CDD" id="cd05466">
    <property type="entry name" value="PBP2_LTTR_substrate"/>
    <property type="match status" value="1"/>
</dbReference>
<evidence type="ECO:0000313" key="6">
    <source>
        <dbReference type="EMBL" id="GHF17494.1"/>
    </source>
</evidence>
<evidence type="ECO:0000256" key="2">
    <source>
        <dbReference type="ARBA" id="ARBA00023015"/>
    </source>
</evidence>
<reference evidence="6" key="2">
    <citation type="submission" date="2020-09" db="EMBL/GenBank/DDBJ databases">
        <authorList>
            <person name="Sun Q."/>
            <person name="Kim S."/>
        </authorList>
    </citation>
    <scope>NUCLEOTIDE SEQUENCE</scope>
    <source>
        <strain evidence="6">KCTC 42590</strain>
    </source>
</reference>
<dbReference type="GO" id="GO:0010628">
    <property type="term" value="P:positive regulation of gene expression"/>
    <property type="evidence" value="ECO:0007669"/>
    <property type="project" value="TreeGrafter"/>
</dbReference>
<keyword evidence="4" id="KW-0804">Transcription</keyword>
<proteinExistence type="inferred from homology"/>
<feature type="domain" description="HTH lysR-type" evidence="5">
    <location>
        <begin position="16"/>
        <end position="73"/>
    </location>
</feature>
<comment type="caution">
    <text evidence="6">The sequence shown here is derived from an EMBL/GenBank/DDBJ whole genome shotgun (WGS) entry which is preliminary data.</text>
</comment>
<dbReference type="GO" id="GO:0003700">
    <property type="term" value="F:DNA-binding transcription factor activity"/>
    <property type="evidence" value="ECO:0007669"/>
    <property type="project" value="InterPro"/>
</dbReference>
<evidence type="ECO:0000256" key="1">
    <source>
        <dbReference type="ARBA" id="ARBA00009437"/>
    </source>
</evidence>